<evidence type="ECO:0000256" key="5">
    <source>
        <dbReference type="PROSITE-ProRule" id="PRU00267"/>
    </source>
</evidence>
<evidence type="ECO:0000256" key="4">
    <source>
        <dbReference type="ARBA" id="ARBA00023242"/>
    </source>
</evidence>
<dbReference type="PANTHER" id="PTHR48112">
    <property type="entry name" value="HIGH MOBILITY GROUP PROTEIN DSP1"/>
    <property type="match status" value="1"/>
</dbReference>
<dbReference type="GO" id="GO:0003677">
    <property type="term" value="F:DNA binding"/>
    <property type="evidence" value="ECO:0007669"/>
    <property type="project" value="UniProtKB-UniRule"/>
</dbReference>
<feature type="domain" description="HMG box" evidence="7">
    <location>
        <begin position="102"/>
        <end position="168"/>
    </location>
</feature>
<feature type="domain" description="HMG box" evidence="7">
    <location>
        <begin position="17"/>
        <end position="83"/>
    </location>
</feature>
<dbReference type="GO" id="GO:0005634">
    <property type="term" value="C:nucleus"/>
    <property type="evidence" value="ECO:0007669"/>
    <property type="project" value="UniProtKB-SubCell"/>
</dbReference>
<keyword evidence="4 5" id="KW-0539">Nucleus</keyword>
<feature type="DNA-binding region" description="HMG box" evidence="5">
    <location>
        <begin position="102"/>
        <end position="168"/>
    </location>
</feature>
<dbReference type="SUPFAM" id="SSF47095">
    <property type="entry name" value="HMG-box"/>
    <property type="match status" value="2"/>
</dbReference>
<dbReference type="InterPro" id="IPR009071">
    <property type="entry name" value="HMG_box_dom"/>
</dbReference>
<evidence type="ECO:0000313" key="8">
    <source>
        <dbReference type="WBParaSite" id="SSLN_0001302101-mRNA-1"/>
    </source>
</evidence>
<evidence type="ECO:0000259" key="7">
    <source>
        <dbReference type="PROSITE" id="PS50118"/>
    </source>
</evidence>
<reference evidence="8" key="1">
    <citation type="submission" date="2016-06" db="UniProtKB">
        <authorList>
            <consortium name="WormBaseParasite"/>
        </authorList>
    </citation>
    <scope>IDENTIFICATION</scope>
</reference>
<evidence type="ECO:0000256" key="3">
    <source>
        <dbReference type="ARBA" id="ARBA00023125"/>
    </source>
</evidence>
<proteinExistence type="inferred from homology"/>
<dbReference type="PROSITE" id="PS50118">
    <property type="entry name" value="HMG_BOX_2"/>
    <property type="match status" value="2"/>
</dbReference>
<dbReference type="Pfam" id="PF00505">
    <property type="entry name" value="HMG_box"/>
    <property type="match status" value="1"/>
</dbReference>
<feature type="region of interest" description="Disordered" evidence="6">
    <location>
        <begin position="75"/>
        <end position="105"/>
    </location>
</feature>
<feature type="DNA-binding region" description="HMG box" evidence="5">
    <location>
        <begin position="17"/>
        <end position="83"/>
    </location>
</feature>
<dbReference type="PANTHER" id="PTHR48112:SF32">
    <property type="entry name" value="HIGH MOBILITY GROUP PROTEIN B3"/>
    <property type="match status" value="1"/>
</dbReference>
<dbReference type="SMART" id="SM00398">
    <property type="entry name" value="HMG"/>
    <property type="match status" value="2"/>
</dbReference>
<dbReference type="CDD" id="cd21978">
    <property type="entry name" value="HMG-box_HMGB_rpt1"/>
    <property type="match status" value="1"/>
</dbReference>
<accession>A0A183T7V0</accession>
<name>A0A183T7V0_SCHSO</name>
<organism evidence="8">
    <name type="scientific">Schistocephalus solidus</name>
    <name type="common">Tapeworm</name>
    <dbReference type="NCBI Taxonomy" id="70667"/>
    <lineage>
        <taxon>Eukaryota</taxon>
        <taxon>Metazoa</taxon>
        <taxon>Spiralia</taxon>
        <taxon>Lophotrochozoa</taxon>
        <taxon>Platyhelminthes</taxon>
        <taxon>Cestoda</taxon>
        <taxon>Eucestoda</taxon>
        <taxon>Diphyllobothriidea</taxon>
        <taxon>Diphyllobothriidae</taxon>
        <taxon>Schistocephalus</taxon>
    </lineage>
</organism>
<dbReference type="Pfam" id="PF09011">
    <property type="entry name" value="HMG_box_2"/>
    <property type="match status" value="1"/>
</dbReference>
<evidence type="ECO:0000256" key="2">
    <source>
        <dbReference type="ARBA" id="ARBA00008774"/>
    </source>
</evidence>
<dbReference type="InterPro" id="IPR050342">
    <property type="entry name" value="HMGB"/>
</dbReference>
<dbReference type="PRINTS" id="PR00886">
    <property type="entry name" value="HIGHMOBLTY12"/>
</dbReference>
<protein>
    <submittedName>
        <fullName evidence="8">HMG box domain-containing protein</fullName>
    </submittedName>
</protein>
<evidence type="ECO:0000256" key="6">
    <source>
        <dbReference type="SAM" id="MobiDB-lite"/>
    </source>
</evidence>
<comment type="similarity">
    <text evidence="2">Belongs to the HMGB family.</text>
</comment>
<comment type="subcellular location">
    <subcellularLocation>
        <location evidence="1">Nucleus</location>
    </subcellularLocation>
</comment>
<keyword evidence="3 5" id="KW-0238">DNA-binding</keyword>
<sequence>LNLSQNLSLFKSDKLKPKGALSPYTIFVQCTREEQKKKNPNANIEFAAFSKDCSAKWKVIKFWYEDLAAKDKERYNKQIKNYVPPEGDAKKKKKKNKDPNAPKKPMSAFLLFCQDERPKVRQLHPDWNVGQAAKELAARWEQCKNRSKYNAQAVAEKARYEKAVENYKKSKAGSESP</sequence>
<evidence type="ECO:0000256" key="1">
    <source>
        <dbReference type="ARBA" id="ARBA00004123"/>
    </source>
</evidence>
<dbReference type="WBParaSite" id="SSLN_0001302101-mRNA-1">
    <property type="protein sequence ID" value="SSLN_0001302101-mRNA-1"/>
    <property type="gene ID" value="SSLN_0001302101"/>
</dbReference>
<dbReference type="AlphaFoldDB" id="A0A183T7V0"/>
<dbReference type="InterPro" id="IPR036910">
    <property type="entry name" value="HMG_box_dom_sf"/>
</dbReference>
<dbReference type="Gene3D" id="1.10.30.10">
    <property type="entry name" value="High mobility group box domain"/>
    <property type="match status" value="2"/>
</dbReference>